<evidence type="ECO:0000256" key="5">
    <source>
        <dbReference type="ARBA" id="ARBA00022645"/>
    </source>
</evidence>
<reference evidence="19 20" key="1">
    <citation type="submission" date="2017-06" db="EMBL/GenBank/DDBJ databases">
        <authorList>
            <person name="Kim H.J."/>
            <person name="Triplett B.A."/>
        </authorList>
    </citation>
    <scope>NUCLEOTIDE SEQUENCE [LARGE SCALE GENOMIC DNA]</scope>
    <source>
        <strain evidence="19 20">MWH-VicM1</strain>
    </source>
</reference>
<sequence>MAQISFSSTPNLVLRLPMWRSRLVLFLIFVGFTALVVRAIWVQGFGNSFYEEKGNKATLRSIEMPASRGKILDRNGEVLATSLLAKAIIAFPEAVPEDLSKEKLTQLARLLEIGEGELKKKLSSDRTQIFLKRQVDLDVAKQIKELGIPGIAQNNEYKRLYPEGEAMAHIVGFTNVEDRGQEGMELAKEKELAGQPGRRRVIQDRLGRYVEGLGIIHPPRDGADLQLSIDSKVQFLAFNELKAIAEKHRAKAAGAVVLDVQTGEILALANWPTYNPNSRTNLSGEQLRNRVLTDTFEPGSTMKPFSIALALEKGIVQPNTSMAIGKSIVIGKKAITDTHPYGVLTVSEVIQKSSNIGTAKIAMQLQPQEMWEMFQAVGLGQAPTIGFPGAVAGRLRPYKNWVPIDQATMSYGYGLSASLFQMARAYSIFARDGELVPTTIYKTNATPKGTQVISPKTAIQMREMLELVTQTGGTATTAQTLGYRVGGKTGTAHKVEGKGYAGNKYRGFFVGMAPMSAPRIVVAVMVDEPSAGGYYGGVVAAPAFANIVAGTLRSMNVLPDAAVKQMVDKDLQGLSVGASQKVSFSR</sequence>
<dbReference type="InterPro" id="IPR036138">
    <property type="entry name" value="PBP_dimer_sf"/>
</dbReference>
<gene>
    <name evidence="16" type="primary">ftsI</name>
    <name evidence="19" type="ORF">SAMN06295916_0729</name>
</gene>
<dbReference type="GO" id="GO:0006508">
    <property type="term" value="P:proteolysis"/>
    <property type="evidence" value="ECO:0007669"/>
    <property type="project" value="UniProtKB-KW"/>
</dbReference>
<protein>
    <recommendedName>
        <fullName evidence="16">Peptidoglycan D,D-transpeptidase FtsI</fullName>
        <ecNumber evidence="16">3.4.16.4</ecNumber>
    </recommendedName>
    <alternativeName>
        <fullName evidence="16">Penicillin-binding protein 3</fullName>
        <shortName evidence="16">PBP-3</shortName>
    </alternativeName>
</protein>
<keyword evidence="3 16" id="KW-0997">Cell inner membrane</keyword>
<dbReference type="GO" id="GO:0009252">
    <property type="term" value="P:peptidoglycan biosynthetic process"/>
    <property type="evidence" value="ECO:0007669"/>
    <property type="project" value="UniProtKB-UniRule"/>
</dbReference>
<feature type="domain" description="Penicillin-binding protein transpeptidase" evidence="17">
    <location>
        <begin position="254"/>
        <end position="548"/>
    </location>
</feature>
<name>A0A212TA52_9BURK</name>
<dbReference type="AlphaFoldDB" id="A0A212TA52"/>
<keyword evidence="12 16" id="KW-0472">Membrane</keyword>
<dbReference type="Gene3D" id="3.30.450.330">
    <property type="match status" value="1"/>
</dbReference>
<evidence type="ECO:0000256" key="7">
    <source>
        <dbReference type="ARBA" id="ARBA00022692"/>
    </source>
</evidence>
<dbReference type="PANTHER" id="PTHR30627:SF1">
    <property type="entry name" value="PEPTIDOGLYCAN D,D-TRANSPEPTIDASE FTSI"/>
    <property type="match status" value="1"/>
</dbReference>
<evidence type="ECO:0000256" key="3">
    <source>
        <dbReference type="ARBA" id="ARBA00022519"/>
    </source>
</evidence>
<comment type="pathway">
    <text evidence="16">Cell wall biogenesis; peptidoglycan biosynthesis.</text>
</comment>
<dbReference type="EC" id="3.4.16.4" evidence="16"/>
<dbReference type="Pfam" id="PF00905">
    <property type="entry name" value="Transpeptidase"/>
    <property type="match status" value="1"/>
</dbReference>
<dbReference type="UniPathway" id="UPA00219"/>
<organism evidence="19 20">
    <name type="scientific">Polynucleobacter victoriensis</name>
    <dbReference type="NCBI Taxonomy" id="2049319"/>
    <lineage>
        <taxon>Bacteria</taxon>
        <taxon>Pseudomonadati</taxon>
        <taxon>Pseudomonadota</taxon>
        <taxon>Betaproteobacteria</taxon>
        <taxon>Burkholderiales</taxon>
        <taxon>Burkholderiaceae</taxon>
        <taxon>Polynucleobacter</taxon>
    </lineage>
</organism>
<dbReference type="InterPro" id="IPR001460">
    <property type="entry name" value="PCN-bd_Tpept"/>
</dbReference>
<evidence type="ECO:0000256" key="16">
    <source>
        <dbReference type="HAMAP-Rule" id="MF_02080"/>
    </source>
</evidence>
<evidence type="ECO:0000259" key="18">
    <source>
        <dbReference type="Pfam" id="PF03717"/>
    </source>
</evidence>
<evidence type="ECO:0000256" key="11">
    <source>
        <dbReference type="ARBA" id="ARBA00022989"/>
    </source>
</evidence>
<dbReference type="GO" id="GO:0008955">
    <property type="term" value="F:peptidoglycan glycosyltransferase activity"/>
    <property type="evidence" value="ECO:0007669"/>
    <property type="project" value="InterPro"/>
</dbReference>
<dbReference type="SUPFAM" id="SSF56519">
    <property type="entry name" value="Penicillin binding protein dimerisation domain"/>
    <property type="match status" value="1"/>
</dbReference>
<dbReference type="InterPro" id="IPR037532">
    <property type="entry name" value="FtsI_transpept"/>
</dbReference>
<feature type="active site" description="Acyl-ester intermediate" evidence="16">
    <location>
        <position position="300"/>
    </location>
</feature>
<dbReference type="OrthoDB" id="9789078at2"/>
<evidence type="ECO:0000256" key="2">
    <source>
        <dbReference type="ARBA" id="ARBA00022475"/>
    </source>
</evidence>
<dbReference type="Pfam" id="PF03717">
    <property type="entry name" value="PBP_dimer"/>
    <property type="match status" value="1"/>
</dbReference>
<dbReference type="EMBL" id="FYEX01000001">
    <property type="protein sequence ID" value="SNC62696.1"/>
    <property type="molecule type" value="Genomic_DNA"/>
</dbReference>
<comment type="similarity">
    <text evidence="16">Belongs to the transpeptidase family. FtsI subfamily.</text>
</comment>
<evidence type="ECO:0000256" key="12">
    <source>
        <dbReference type="ARBA" id="ARBA00023136"/>
    </source>
</evidence>
<evidence type="ECO:0000256" key="8">
    <source>
        <dbReference type="ARBA" id="ARBA00022801"/>
    </source>
</evidence>
<dbReference type="GO" id="GO:0000917">
    <property type="term" value="P:division septum assembly"/>
    <property type="evidence" value="ECO:0007669"/>
    <property type="project" value="UniProtKB-KW"/>
</dbReference>
<dbReference type="PANTHER" id="PTHR30627">
    <property type="entry name" value="PEPTIDOGLYCAN D,D-TRANSPEPTIDASE"/>
    <property type="match status" value="1"/>
</dbReference>
<evidence type="ECO:0000256" key="10">
    <source>
        <dbReference type="ARBA" id="ARBA00022984"/>
    </source>
</evidence>
<keyword evidence="11 16" id="KW-1133">Transmembrane helix</keyword>
<evidence type="ECO:0000256" key="14">
    <source>
        <dbReference type="ARBA" id="ARBA00023306"/>
    </source>
</evidence>
<evidence type="ECO:0000256" key="13">
    <source>
        <dbReference type="ARBA" id="ARBA00023210"/>
    </source>
</evidence>
<keyword evidence="13 16" id="KW-0717">Septation</keyword>
<keyword evidence="7 16" id="KW-0812">Transmembrane</keyword>
<evidence type="ECO:0000259" key="17">
    <source>
        <dbReference type="Pfam" id="PF00905"/>
    </source>
</evidence>
<dbReference type="InterPro" id="IPR005311">
    <property type="entry name" value="PBP_dimer"/>
</dbReference>
<dbReference type="GO" id="GO:0043093">
    <property type="term" value="P:FtsZ-dependent cytokinesis"/>
    <property type="evidence" value="ECO:0007669"/>
    <property type="project" value="UniProtKB-UniRule"/>
</dbReference>
<comment type="function">
    <text evidence="16">Catalyzes cross-linking of the peptidoglycan cell wall at the division septum.</text>
</comment>
<keyword evidence="14 16" id="KW-0131">Cell cycle</keyword>
<keyword evidence="10 16" id="KW-0573">Peptidoglycan synthesis</keyword>
<evidence type="ECO:0000256" key="4">
    <source>
        <dbReference type="ARBA" id="ARBA00022618"/>
    </source>
</evidence>
<comment type="subcellular location">
    <subcellularLocation>
        <location evidence="1">Membrane</location>
    </subcellularLocation>
</comment>
<dbReference type="GO" id="GO:0009002">
    <property type="term" value="F:serine-type D-Ala-D-Ala carboxypeptidase activity"/>
    <property type="evidence" value="ECO:0007669"/>
    <property type="project" value="UniProtKB-UniRule"/>
</dbReference>
<dbReference type="Gene3D" id="1.10.150.770">
    <property type="match status" value="1"/>
</dbReference>
<dbReference type="Gene3D" id="3.40.710.10">
    <property type="entry name" value="DD-peptidase/beta-lactamase superfamily"/>
    <property type="match status" value="1"/>
</dbReference>
<dbReference type="GO" id="GO:0005886">
    <property type="term" value="C:plasma membrane"/>
    <property type="evidence" value="ECO:0007669"/>
    <property type="project" value="UniProtKB-UniRule"/>
</dbReference>
<dbReference type="HAMAP" id="MF_02080">
    <property type="entry name" value="FtsI_transpept"/>
    <property type="match status" value="1"/>
</dbReference>
<keyword evidence="4 16" id="KW-0132">Cell division</keyword>
<dbReference type="Proteomes" id="UP000197215">
    <property type="component" value="Unassembled WGS sequence"/>
</dbReference>
<evidence type="ECO:0000256" key="1">
    <source>
        <dbReference type="ARBA" id="ARBA00004370"/>
    </source>
</evidence>
<keyword evidence="8 16" id="KW-0378">Hydrolase</keyword>
<dbReference type="GO" id="GO:0008658">
    <property type="term" value="F:penicillin binding"/>
    <property type="evidence" value="ECO:0007669"/>
    <property type="project" value="InterPro"/>
</dbReference>
<dbReference type="GO" id="GO:0008360">
    <property type="term" value="P:regulation of cell shape"/>
    <property type="evidence" value="ECO:0007669"/>
    <property type="project" value="UniProtKB-KW"/>
</dbReference>
<dbReference type="Gene3D" id="3.90.1310.10">
    <property type="entry name" value="Penicillin-binding protein 2a (Domain 2)"/>
    <property type="match status" value="1"/>
</dbReference>
<comment type="catalytic activity">
    <reaction evidence="16">
        <text>Preferential cleavage: (Ac)2-L-Lys-D-Ala-|-D-Ala. Also transpeptidation of peptidyl-alanyl moieties that are N-acyl substituents of D-alanine.</text>
        <dbReference type="EC" id="3.4.16.4"/>
    </reaction>
</comment>
<keyword evidence="6 16" id="KW-0645">Protease</keyword>
<evidence type="ECO:0000313" key="19">
    <source>
        <dbReference type="EMBL" id="SNC62696.1"/>
    </source>
</evidence>
<dbReference type="InterPro" id="IPR012338">
    <property type="entry name" value="Beta-lactam/transpept-like"/>
</dbReference>
<keyword evidence="20" id="KW-1185">Reference proteome</keyword>
<accession>A0A212TA52</accession>
<evidence type="ECO:0000313" key="20">
    <source>
        <dbReference type="Proteomes" id="UP000197215"/>
    </source>
</evidence>
<dbReference type="SUPFAM" id="SSF56601">
    <property type="entry name" value="beta-lactamase/transpeptidase-like"/>
    <property type="match status" value="1"/>
</dbReference>
<proteinExistence type="inferred from homology"/>
<keyword evidence="5 16" id="KW-0121">Carboxypeptidase</keyword>
<dbReference type="GO" id="GO:0071555">
    <property type="term" value="P:cell wall organization"/>
    <property type="evidence" value="ECO:0007669"/>
    <property type="project" value="UniProtKB-KW"/>
</dbReference>
<keyword evidence="15 16" id="KW-0961">Cell wall biogenesis/degradation</keyword>
<evidence type="ECO:0000256" key="15">
    <source>
        <dbReference type="ARBA" id="ARBA00023316"/>
    </source>
</evidence>
<evidence type="ECO:0000256" key="6">
    <source>
        <dbReference type="ARBA" id="ARBA00022670"/>
    </source>
</evidence>
<keyword evidence="9 16" id="KW-0133">Cell shape</keyword>
<dbReference type="RefSeq" id="WP_088812604.1">
    <property type="nucleotide sequence ID" value="NZ_FYEX01000001.1"/>
</dbReference>
<feature type="domain" description="Penicillin-binding protein dimerisation" evidence="18">
    <location>
        <begin position="64"/>
        <end position="211"/>
    </location>
</feature>
<dbReference type="InterPro" id="IPR050515">
    <property type="entry name" value="Beta-lactam/transpept"/>
</dbReference>
<keyword evidence="2 16" id="KW-1003">Cell membrane</keyword>
<evidence type="ECO:0000256" key="9">
    <source>
        <dbReference type="ARBA" id="ARBA00022960"/>
    </source>
</evidence>